<sequence length="240" mass="25305">MSSVVLVVIAGVLLLSGTFGFTATTADRGISVAVANDSKAFIGYEAHEPEGVRAGQGVDIIEIKNRFAQNISVTHVRLSVSEEGINLTDPSTPERVEPGHSATIEAEVASCDRGASGTVTAEVTVKGEDVSATLADGDSEGVERSFTVTCAERDSQSGGELIKYSGNGGAQLKTDVSRNATVTFVDRDGNQRSQSGSFRPNMNLKNQLDEHASSQNTIVCVEIDSDQYPNPNLNNPCPDK</sequence>
<dbReference type="RefSeq" id="WP_159762848.1">
    <property type="nucleotide sequence ID" value="NZ_WUUT01000001.1"/>
</dbReference>
<dbReference type="Proteomes" id="UP000466535">
    <property type="component" value="Unassembled WGS sequence"/>
</dbReference>
<comment type="caution">
    <text evidence="1">The sequence shown here is derived from an EMBL/GenBank/DDBJ whole genome shotgun (WGS) entry which is preliminary data.</text>
</comment>
<organism evidence="1 2">
    <name type="scientific">Halovenus carboxidivorans</name>
    <dbReference type="NCBI Taxonomy" id="2692199"/>
    <lineage>
        <taxon>Archaea</taxon>
        <taxon>Methanobacteriati</taxon>
        <taxon>Methanobacteriota</taxon>
        <taxon>Stenosarchaea group</taxon>
        <taxon>Halobacteria</taxon>
        <taxon>Halobacteriales</taxon>
        <taxon>Haloarculaceae</taxon>
        <taxon>Halovenus</taxon>
    </lineage>
</organism>
<reference evidence="1 2" key="1">
    <citation type="submission" date="2019-12" db="EMBL/GenBank/DDBJ databases">
        <title>Isolation and characterization of three novel carbon monoxide-oxidizing members of Halobacteria from salione crusts and soils.</title>
        <authorList>
            <person name="Myers M.R."/>
            <person name="King G.M."/>
        </authorList>
    </citation>
    <scope>NUCLEOTIDE SEQUENCE [LARGE SCALE GENOMIC DNA]</scope>
    <source>
        <strain evidence="1 2">WSH3</strain>
    </source>
</reference>
<gene>
    <name evidence="1" type="ORF">GRX03_03895</name>
</gene>
<protein>
    <submittedName>
        <fullName evidence="1">Uncharacterized protein</fullName>
    </submittedName>
</protein>
<name>A0A6B0SYB0_9EURY</name>
<proteinExistence type="predicted"/>
<evidence type="ECO:0000313" key="1">
    <source>
        <dbReference type="EMBL" id="MXR50748.1"/>
    </source>
</evidence>
<accession>A0A6B0SYB0</accession>
<dbReference type="EMBL" id="WUUT01000001">
    <property type="protein sequence ID" value="MXR50748.1"/>
    <property type="molecule type" value="Genomic_DNA"/>
</dbReference>
<dbReference type="AlphaFoldDB" id="A0A6B0SYB0"/>
<keyword evidence="2" id="KW-1185">Reference proteome</keyword>
<evidence type="ECO:0000313" key="2">
    <source>
        <dbReference type="Proteomes" id="UP000466535"/>
    </source>
</evidence>